<reference evidence="2" key="2">
    <citation type="journal article" date="2022" name="Microb. Genom.">
        <title>A chromosome-scale genome assembly of the tomato pathogen Cladosporium fulvum reveals a compartmentalized genome architecture and the presence of a dispensable chromosome.</title>
        <authorList>
            <person name="Zaccaron A.Z."/>
            <person name="Chen L.H."/>
            <person name="Samaras A."/>
            <person name="Stergiopoulos I."/>
        </authorList>
    </citation>
    <scope>NUCLEOTIDE SEQUENCE</scope>
    <source>
        <strain evidence="2">Race5_Kim</strain>
    </source>
</reference>
<dbReference type="PANTHER" id="PTHR17630:SF44">
    <property type="entry name" value="PROTEIN AIM2"/>
    <property type="match status" value="1"/>
</dbReference>
<keyword evidence="3" id="KW-1185">Reference proteome</keyword>
<reference evidence="2" key="1">
    <citation type="submission" date="2021-12" db="EMBL/GenBank/DDBJ databases">
        <authorList>
            <person name="Zaccaron A."/>
            <person name="Stergiopoulos I."/>
        </authorList>
    </citation>
    <scope>NUCLEOTIDE SEQUENCE</scope>
    <source>
        <strain evidence="2">Race5_Kim</strain>
    </source>
</reference>
<dbReference type="Proteomes" id="UP000756132">
    <property type="component" value="Chromosome 4"/>
</dbReference>
<dbReference type="OrthoDB" id="1393670at2759"/>
<dbReference type="GeneID" id="71984622"/>
<sequence length="260" mass="29681">MSDKVIAKPSSGCCLRGTIHEGEAKGRIEKIVDVETYIAEPSAENANGNIVLFFPDVFGLWINNNLLVDAFAAAGYLTLAPDYFRGDPVWKHKKDLSDTNDNPDFDFPGWLAKHRAFSDPFVPKFVEEVKSKYGKSDTKYTCVGYCYGAPYVMDQLSDKGICSAGAFAHPAFLKESHFENLTKPLFLSCSEIDQTFPKEFRRRAIDIMDEHKKRYSLQLFQEVSHGFALRADLSDDWQKHCKEMSFQGIQEWFDWWSAKK</sequence>
<accession>A0A9Q8LET1</accession>
<dbReference type="PANTHER" id="PTHR17630">
    <property type="entry name" value="DIENELACTONE HYDROLASE"/>
    <property type="match status" value="1"/>
</dbReference>
<evidence type="ECO:0000313" key="2">
    <source>
        <dbReference type="EMBL" id="UJO16062.1"/>
    </source>
</evidence>
<dbReference type="GO" id="GO:0016787">
    <property type="term" value="F:hydrolase activity"/>
    <property type="evidence" value="ECO:0007669"/>
    <property type="project" value="UniProtKB-KW"/>
</dbReference>
<keyword evidence="2" id="KW-0378">Hydrolase</keyword>
<name>A0A9Q8LET1_PASFU</name>
<feature type="domain" description="Dienelactone hydrolase" evidence="1">
    <location>
        <begin position="35"/>
        <end position="254"/>
    </location>
</feature>
<dbReference type="InterPro" id="IPR002925">
    <property type="entry name" value="Dienelactn_hydro"/>
</dbReference>
<dbReference type="InterPro" id="IPR029058">
    <property type="entry name" value="AB_hydrolase_fold"/>
</dbReference>
<proteinExistence type="predicted"/>
<dbReference type="Gene3D" id="3.40.50.1820">
    <property type="entry name" value="alpha/beta hydrolase"/>
    <property type="match status" value="1"/>
</dbReference>
<gene>
    <name evidence="2" type="ORF">CLAFUR5_04744</name>
</gene>
<protein>
    <submittedName>
        <fullName evidence="2">Hydrolase pyvD</fullName>
    </submittedName>
</protein>
<evidence type="ECO:0000259" key="1">
    <source>
        <dbReference type="Pfam" id="PF01738"/>
    </source>
</evidence>
<dbReference type="SUPFAM" id="SSF53474">
    <property type="entry name" value="alpha/beta-Hydrolases"/>
    <property type="match status" value="1"/>
</dbReference>
<dbReference type="RefSeq" id="XP_047760428.1">
    <property type="nucleotide sequence ID" value="XM_047903892.1"/>
</dbReference>
<dbReference type="AlphaFoldDB" id="A0A9Q8LET1"/>
<evidence type="ECO:0000313" key="3">
    <source>
        <dbReference type="Proteomes" id="UP000756132"/>
    </source>
</evidence>
<dbReference type="EMBL" id="CP090166">
    <property type="protein sequence ID" value="UJO16062.1"/>
    <property type="molecule type" value="Genomic_DNA"/>
</dbReference>
<dbReference type="Pfam" id="PF01738">
    <property type="entry name" value="DLH"/>
    <property type="match status" value="1"/>
</dbReference>
<dbReference type="KEGG" id="ffu:CLAFUR5_04744"/>
<organism evidence="2 3">
    <name type="scientific">Passalora fulva</name>
    <name type="common">Tomato leaf mold</name>
    <name type="synonym">Cladosporium fulvum</name>
    <dbReference type="NCBI Taxonomy" id="5499"/>
    <lineage>
        <taxon>Eukaryota</taxon>
        <taxon>Fungi</taxon>
        <taxon>Dikarya</taxon>
        <taxon>Ascomycota</taxon>
        <taxon>Pezizomycotina</taxon>
        <taxon>Dothideomycetes</taxon>
        <taxon>Dothideomycetidae</taxon>
        <taxon>Mycosphaerellales</taxon>
        <taxon>Mycosphaerellaceae</taxon>
        <taxon>Fulvia</taxon>
    </lineage>
</organism>